<dbReference type="OrthoDB" id="439917at2759"/>
<dbReference type="EMBL" id="CAJDYZ010004990">
    <property type="protein sequence ID" value="CAD1472124.1"/>
    <property type="molecule type" value="Genomic_DNA"/>
</dbReference>
<name>A0A6V7H0I0_9HYME</name>
<evidence type="ECO:0000313" key="1">
    <source>
        <dbReference type="EMBL" id="CAD1472124.1"/>
    </source>
</evidence>
<reference evidence="1" key="1">
    <citation type="submission" date="2020-07" db="EMBL/GenBank/DDBJ databases">
        <authorList>
            <person name="Nazaruddin N."/>
        </authorList>
    </citation>
    <scope>NUCLEOTIDE SEQUENCE</scope>
</reference>
<keyword evidence="2" id="KW-1185">Reference proteome</keyword>
<dbReference type="Proteomes" id="UP000752696">
    <property type="component" value="Unassembled WGS sequence"/>
</dbReference>
<organism evidence="1 2">
    <name type="scientific">Heterotrigona itama</name>
    <dbReference type="NCBI Taxonomy" id="395501"/>
    <lineage>
        <taxon>Eukaryota</taxon>
        <taxon>Metazoa</taxon>
        <taxon>Ecdysozoa</taxon>
        <taxon>Arthropoda</taxon>
        <taxon>Hexapoda</taxon>
        <taxon>Insecta</taxon>
        <taxon>Pterygota</taxon>
        <taxon>Neoptera</taxon>
        <taxon>Endopterygota</taxon>
        <taxon>Hymenoptera</taxon>
        <taxon>Apocrita</taxon>
        <taxon>Aculeata</taxon>
        <taxon>Apoidea</taxon>
        <taxon>Anthophila</taxon>
        <taxon>Apidae</taxon>
        <taxon>Heterotrigona</taxon>
    </lineage>
</organism>
<protein>
    <submittedName>
        <fullName evidence="1">Uncharacterized protein</fullName>
    </submittedName>
</protein>
<accession>A0A6V7H0I0</accession>
<comment type="caution">
    <text evidence="1">The sequence shown here is derived from an EMBL/GenBank/DDBJ whole genome shotgun (WGS) entry which is preliminary data.</text>
</comment>
<gene>
    <name evidence="1" type="ORF">MHI_LOCUS262161</name>
</gene>
<evidence type="ECO:0000313" key="2">
    <source>
        <dbReference type="Proteomes" id="UP000752696"/>
    </source>
</evidence>
<feature type="non-terminal residue" evidence="1">
    <location>
        <position position="70"/>
    </location>
</feature>
<dbReference type="AlphaFoldDB" id="A0A6V7H0I0"/>
<sequence length="70" mass="7892">MKMSTKILLPGDLFSLSVKSRTQREKETGTNFLNFSALLVAFTLQDIPEINATLQEAYKVAWREVPVAYA</sequence>
<proteinExistence type="predicted"/>